<dbReference type="EMBL" id="CAJPVJ010060072">
    <property type="protein sequence ID" value="CAG2184062.1"/>
    <property type="molecule type" value="Genomic_DNA"/>
</dbReference>
<reference evidence="2" key="1">
    <citation type="submission" date="2020-11" db="EMBL/GenBank/DDBJ databases">
        <authorList>
            <person name="Tran Van P."/>
        </authorList>
    </citation>
    <scope>NUCLEOTIDE SEQUENCE</scope>
</reference>
<feature type="region of interest" description="Disordered" evidence="1">
    <location>
        <begin position="76"/>
        <end position="124"/>
    </location>
</feature>
<feature type="non-terminal residue" evidence="2">
    <location>
        <position position="1"/>
    </location>
</feature>
<feature type="non-terminal residue" evidence="2">
    <location>
        <position position="146"/>
    </location>
</feature>
<name>A0A7R9MUV8_9ACAR</name>
<evidence type="ECO:0000313" key="2">
    <source>
        <dbReference type="EMBL" id="CAD7668613.1"/>
    </source>
</evidence>
<evidence type="ECO:0000313" key="3">
    <source>
        <dbReference type="Proteomes" id="UP000728032"/>
    </source>
</evidence>
<protein>
    <submittedName>
        <fullName evidence="2">Uncharacterized protein</fullName>
    </submittedName>
</protein>
<dbReference type="Proteomes" id="UP000728032">
    <property type="component" value="Unassembled WGS sequence"/>
</dbReference>
<organism evidence="2">
    <name type="scientific">Oppiella nova</name>
    <dbReference type="NCBI Taxonomy" id="334625"/>
    <lineage>
        <taxon>Eukaryota</taxon>
        <taxon>Metazoa</taxon>
        <taxon>Ecdysozoa</taxon>
        <taxon>Arthropoda</taxon>
        <taxon>Chelicerata</taxon>
        <taxon>Arachnida</taxon>
        <taxon>Acari</taxon>
        <taxon>Acariformes</taxon>
        <taxon>Sarcoptiformes</taxon>
        <taxon>Oribatida</taxon>
        <taxon>Brachypylina</taxon>
        <taxon>Oppioidea</taxon>
        <taxon>Oppiidae</taxon>
        <taxon>Oppiella</taxon>
    </lineage>
</organism>
<gene>
    <name evidence="2" type="ORF">ONB1V03_LOCUS23482</name>
</gene>
<proteinExistence type="predicted"/>
<feature type="compositionally biased region" description="Basic and acidic residues" evidence="1">
    <location>
        <begin position="100"/>
        <end position="124"/>
    </location>
</feature>
<accession>A0A7R9MUV8</accession>
<keyword evidence="3" id="KW-1185">Reference proteome</keyword>
<dbReference type="EMBL" id="OC974897">
    <property type="protein sequence ID" value="CAD7668613.1"/>
    <property type="molecule type" value="Genomic_DNA"/>
</dbReference>
<dbReference type="AlphaFoldDB" id="A0A7R9MUV8"/>
<evidence type="ECO:0000256" key="1">
    <source>
        <dbReference type="SAM" id="MobiDB-lite"/>
    </source>
</evidence>
<sequence>KSHFPEEASDWRSGRQPSVCSGLLGRASGARTVLRFDFRFEKRFAFCFEFRANPKSRRFDGSFGRFRGNLGSLRRHRRNRQTAPTGVPSDAVGGLGRRLSAKDCHSLRSEGREERLKGANERSPDVRSVRELPFGTRSGFCGGNGF</sequence>